<evidence type="ECO:0000313" key="2">
    <source>
        <dbReference type="EMBL" id="RBL92016.1"/>
    </source>
</evidence>
<protein>
    <recommendedName>
        <fullName evidence="4">Lipid/polyisoprenoid-binding YceI-like domain-containing protein</fullName>
    </recommendedName>
</protein>
<sequence>MKPLKPLAVPAFMLMILLSAACKKDHNEPKVEPPIEKKPSVEWISMKLDGVTYVDSLTAKGAIQKTNPESSLFEINGVDKEAAKQKGKALLYLRIHLEGHEIKKGVYVKSPGIDNAIQWQISTPDHGLQDYFYASGTNLKDPDAPTTFKIEITSYDGEFVEGTFSGTAKGTNAEGVRSEKEITEGKFKIAKKNIAAIN</sequence>
<dbReference type="PROSITE" id="PS51257">
    <property type="entry name" value="PROKAR_LIPOPROTEIN"/>
    <property type="match status" value="1"/>
</dbReference>
<evidence type="ECO:0000313" key="3">
    <source>
        <dbReference type="Proteomes" id="UP000253410"/>
    </source>
</evidence>
<proteinExistence type="predicted"/>
<dbReference type="RefSeq" id="WP_147243351.1">
    <property type="nucleotide sequence ID" value="NZ_QFFJ01000001.1"/>
</dbReference>
<organism evidence="2 3">
    <name type="scientific">Chitinophaga flava</name>
    <dbReference type="NCBI Taxonomy" id="2259036"/>
    <lineage>
        <taxon>Bacteria</taxon>
        <taxon>Pseudomonadati</taxon>
        <taxon>Bacteroidota</taxon>
        <taxon>Chitinophagia</taxon>
        <taxon>Chitinophagales</taxon>
        <taxon>Chitinophagaceae</taxon>
        <taxon>Chitinophaga</taxon>
    </lineage>
</organism>
<gene>
    <name evidence="2" type="ORF">DF182_05305</name>
</gene>
<name>A0A365Y078_9BACT</name>
<evidence type="ECO:0000256" key="1">
    <source>
        <dbReference type="SAM" id="SignalP"/>
    </source>
</evidence>
<comment type="caution">
    <text evidence="2">The sequence shown here is derived from an EMBL/GenBank/DDBJ whole genome shotgun (WGS) entry which is preliminary data.</text>
</comment>
<dbReference type="EMBL" id="QFFJ01000001">
    <property type="protein sequence ID" value="RBL92016.1"/>
    <property type="molecule type" value="Genomic_DNA"/>
</dbReference>
<accession>A0A365Y078</accession>
<feature type="chain" id="PRO_5017066218" description="Lipid/polyisoprenoid-binding YceI-like domain-containing protein" evidence="1">
    <location>
        <begin position="22"/>
        <end position="198"/>
    </location>
</feature>
<keyword evidence="1" id="KW-0732">Signal</keyword>
<evidence type="ECO:0008006" key="4">
    <source>
        <dbReference type="Google" id="ProtNLM"/>
    </source>
</evidence>
<feature type="signal peptide" evidence="1">
    <location>
        <begin position="1"/>
        <end position="21"/>
    </location>
</feature>
<dbReference type="AlphaFoldDB" id="A0A365Y078"/>
<keyword evidence="3" id="KW-1185">Reference proteome</keyword>
<reference evidence="2 3" key="1">
    <citation type="submission" date="2018-05" db="EMBL/GenBank/DDBJ databases">
        <title>Chitinophaga sp. K3CV102501T nov., isolated from isolated from a monsoon evergreen broad-leaved forest soil.</title>
        <authorList>
            <person name="Lv Y."/>
        </authorList>
    </citation>
    <scope>NUCLEOTIDE SEQUENCE [LARGE SCALE GENOMIC DNA]</scope>
    <source>
        <strain evidence="2 3">GDMCC 1.1325</strain>
    </source>
</reference>
<dbReference type="Proteomes" id="UP000253410">
    <property type="component" value="Unassembled WGS sequence"/>
</dbReference>